<evidence type="ECO:0000256" key="1">
    <source>
        <dbReference type="SAM" id="Coils"/>
    </source>
</evidence>
<dbReference type="AlphaFoldDB" id="A0A846X302"/>
<reference evidence="3 4" key="1">
    <citation type="submission" date="2020-04" db="EMBL/GenBank/DDBJ databases">
        <title>MicrobeNet Type strains.</title>
        <authorList>
            <person name="Nicholson A.C."/>
        </authorList>
    </citation>
    <scope>NUCLEOTIDE SEQUENCE [LARGE SCALE GENOMIC DNA]</scope>
    <source>
        <strain evidence="3 4">DSM 44113</strain>
    </source>
</reference>
<comment type="caution">
    <text evidence="3">The sequence shown here is derived from an EMBL/GenBank/DDBJ whole genome shotgun (WGS) entry which is preliminary data.</text>
</comment>
<keyword evidence="1" id="KW-0175">Coiled coil</keyword>
<feature type="coiled-coil region" evidence="1">
    <location>
        <begin position="36"/>
        <end position="63"/>
    </location>
</feature>
<protein>
    <submittedName>
        <fullName evidence="3">Uncharacterized protein</fullName>
    </submittedName>
</protein>
<dbReference type="RefSeq" id="WP_168546429.1">
    <property type="nucleotide sequence ID" value="NZ_BAAAKS010000019.1"/>
</dbReference>
<proteinExistence type="predicted"/>
<dbReference type="Proteomes" id="UP000582646">
    <property type="component" value="Unassembled WGS sequence"/>
</dbReference>
<accession>A0A846X302</accession>
<evidence type="ECO:0000256" key="2">
    <source>
        <dbReference type="SAM" id="MobiDB-lite"/>
    </source>
</evidence>
<organism evidence="3 4">
    <name type="scientific">Tsukamurella spumae</name>
    <dbReference type="NCBI Taxonomy" id="44753"/>
    <lineage>
        <taxon>Bacteria</taxon>
        <taxon>Bacillati</taxon>
        <taxon>Actinomycetota</taxon>
        <taxon>Actinomycetes</taxon>
        <taxon>Mycobacteriales</taxon>
        <taxon>Tsukamurellaceae</taxon>
        <taxon>Tsukamurella</taxon>
    </lineage>
</organism>
<evidence type="ECO:0000313" key="4">
    <source>
        <dbReference type="Proteomes" id="UP000582646"/>
    </source>
</evidence>
<gene>
    <name evidence="3" type="ORF">HF999_13980</name>
</gene>
<sequence length="131" mass="13713">MTDTIDNPTITHRDPQQIANALLGDIDERRRTFEQLAHTANQTEELHAKLAETEAEYARLVAAAGGFGVDHAQLRAAGLPVPAGTAPKKAPAKKAPAAKKSMAAKKPAPARPTATPSPAGITADHHSSQEA</sequence>
<evidence type="ECO:0000313" key="3">
    <source>
        <dbReference type="EMBL" id="NKY19471.1"/>
    </source>
</evidence>
<dbReference type="EMBL" id="JAAXOQ010000018">
    <property type="protein sequence ID" value="NKY19471.1"/>
    <property type="molecule type" value="Genomic_DNA"/>
</dbReference>
<feature type="region of interest" description="Disordered" evidence="2">
    <location>
        <begin position="80"/>
        <end position="131"/>
    </location>
</feature>
<feature type="compositionally biased region" description="Low complexity" evidence="2">
    <location>
        <begin position="82"/>
        <end position="119"/>
    </location>
</feature>
<name>A0A846X302_9ACTN</name>
<keyword evidence="4" id="KW-1185">Reference proteome</keyword>